<dbReference type="AlphaFoldDB" id="A0A7L3IWM2"/>
<dbReference type="PANTHER" id="PTHR45832:SF22">
    <property type="entry name" value="SERINE_THREONINE-PROTEIN KINASE SAMKA-RELATED"/>
    <property type="match status" value="1"/>
</dbReference>
<feature type="non-terminal residue" evidence="6">
    <location>
        <position position="210"/>
    </location>
</feature>
<dbReference type="GO" id="GO:0005524">
    <property type="term" value="F:ATP binding"/>
    <property type="evidence" value="ECO:0007669"/>
    <property type="project" value="UniProtKB-KW"/>
</dbReference>
<reference evidence="6 7" key="1">
    <citation type="submission" date="2019-09" db="EMBL/GenBank/DDBJ databases">
        <title>Bird 10,000 Genomes (B10K) Project - Family phase.</title>
        <authorList>
            <person name="Zhang G."/>
        </authorList>
    </citation>
    <scope>NUCLEOTIDE SEQUENCE [LARGE SCALE GENOMIC DNA]</scope>
    <source>
        <strain evidence="6">B10K-DU-029-51</strain>
    </source>
</reference>
<evidence type="ECO:0000256" key="4">
    <source>
        <dbReference type="ARBA" id="ARBA00022840"/>
    </source>
</evidence>
<dbReference type="PANTHER" id="PTHR45832">
    <property type="entry name" value="SERINE/THREONINE-PROTEIN KINASE SAMKA-RELATED-RELATED"/>
    <property type="match status" value="1"/>
</dbReference>
<dbReference type="InterPro" id="IPR011009">
    <property type="entry name" value="Kinase-like_dom_sf"/>
</dbReference>
<organism evidence="6 7">
    <name type="scientific">Pardalotus punctatus</name>
    <name type="common">spotted pardalote</name>
    <dbReference type="NCBI Taxonomy" id="254575"/>
    <lineage>
        <taxon>Eukaryota</taxon>
        <taxon>Metazoa</taxon>
        <taxon>Chordata</taxon>
        <taxon>Craniata</taxon>
        <taxon>Vertebrata</taxon>
        <taxon>Euteleostomi</taxon>
        <taxon>Archelosauria</taxon>
        <taxon>Archosauria</taxon>
        <taxon>Dinosauria</taxon>
        <taxon>Saurischia</taxon>
        <taxon>Theropoda</taxon>
        <taxon>Coelurosauria</taxon>
        <taxon>Aves</taxon>
        <taxon>Neognathae</taxon>
        <taxon>Neoaves</taxon>
        <taxon>Telluraves</taxon>
        <taxon>Australaves</taxon>
        <taxon>Passeriformes</taxon>
        <taxon>Meliphagoidea</taxon>
        <taxon>Pardalotidae</taxon>
        <taxon>Pardalotus</taxon>
    </lineage>
</organism>
<keyword evidence="6" id="KW-0808">Transferase</keyword>
<protein>
    <recommendedName>
        <fullName evidence="2">non-specific serine/threonine protein kinase</fullName>
        <ecNumber evidence="2">2.7.11.1</ecNumber>
    </recommendedName>
</protein>
<dbReference type="PROSITE" id="PS50011">
    <property type="entry name" value="PROTEIN_KINASE_DOM"/>
    <property type="match status" value="1"/>
</dbReference>
<dbReference type="Gene3D" id="1.10.510.10">
    <property type="entry name" value="Transferase(Phosphotransferase) domain 1"/>
    <property type="match status" value="1"/>
</dbReference>
<dbReference type="EC" id="2.7.11.1" evidence="2"/>
<name>A0A7L3IWM2_9PASS</name>
<evidence type="ECO:0000259" key="5">
    <source>
        <dbReference type="PROSITE" id="PS50011"/>
    </source>
</evidence>
<proteinExistence type="inferred from homology"/>
<evidence type="ECO:0000256" key="3">
    <source>
        <dbReference type="ARBA" id="ARBA00022741"/>
    </source>
</evidence>
<gene>
    <name evidence="6" type="primary">Pak2_1</name>
    <name evidence="6" type="ORF">PARPUN_R01397</name>
</gene>
<accession>A0A7L3IWM2</accession>
<evidence type="ECO:0000313" key="7">
    <source>
        <dbReference type="Proteomes" id="UP000570592"/>
    </source>
</evidence>
<dbReference type="Proteomes" id="UP000570592">
    <property type="component" value="Unassembled WGS sequence"/>
</dbReference>
<feature type="non-terminal residue" evidence="6">
    <location>
        <position position="1"/>
    </location>
</feature>
<comment type="similarity">
    <text evidence="1">Belongs to the protein kinase superfamily. STE Ser/Thr protein kinase family. STE20 subfamily.</text>
</comment>
<dbReference type="SUPFAM" id="SSF56112">
    <property type="entry name" value="Protein kinase-like (PK-like)"/>
    <property type="match status" value="1"/>
</dbReference>
<feature type="domain" description="Protein kinase" evidence="5">
    <location>
        <begin position="1"/>
        <end position="185"/>
    </location>
</feature>
<dbReference type="InterPro" id="IPR051931">
    <property type="entry name" value="PAK3-like"/>
</dbReference>
<keyword evidence="6" id="KW-0418">Kinase</keyword>
<evidence type="ECO:0000256" key="1">
    <source>
        <dbReference type="ARBA" id="ARBA00008874"/>
    </source>
</evidence>
<dbReference type="EMBL" id="VZTX01030693">
    <property type="protein sequence ID" value="NXU20200.1"/>
    <property type="molecule type" value="Genomic_DNA"/>
</dbReference>
<evidence type="ECO:0000313" key="6">
    <source>
        <dbReference type="EMBL" id="NXU20200.1"/>
    </source>
</evidence>
<dbReference type="InterPro" id="IPR000719">
    <property type="entry name" value="Prot_kinase_dom"/>
</dbReference>
<sequence>SYLVDNEFLVMEYMDRGTLRDVISKVHLCEDEMATISRECLQGLDFLHANHVVHRGLKSCNILFRTEGSVKLASFGLVAQLTPEQSTQSSKARWLAPEVVMGQPYGPKVDVWAFGITGSEMVECQVPYWNENSVSPQLMIPTGGRPNQRQPYLFSPELRGFLRRCLQTDKEQRCSAKELLQHLFLTSAKPVSSLVPLIVAVKKKMEEETR</sequence>
<comment type="caution">
    <text evidence="6">The sequence shown here is derived from an EMBL/GenBank/DDBJ whole genome shotgun (WGS) entry which is preliminary data.</text>
</comment>
<keyword evidence="3" id="KW-0547">Nucleotide-binding</keyword>
<keyword evidence="4" id="KW-0067">ATP-binding</keyword>
<dbReference type="Pfam" id="PF00069">
    <property type="entry name" value="Pkinase"/>
    <property type="match status" value="1"/>
</dbReference>
<keyword evidence="7" id="KW-1185">Reference proteome</keyword>
<dbReference type="GO" id="GO:0004674">
    <property type="term" value="F:protein serine/threonine kinase activity"/>
    <property type="evidence" value="ECO:0007669"/>
    <property type="project" value="UniProtKB-EC"/>
</dbReference>
<evidence type="ECO:0000256" key="2">
    <source>
        <dbReference type="ARBA" id="ARBA00012513"/>
    </source>
</evidence>